<dbReference type="HOGENOM" id="CLU_3259972_0_0_6"/>
<protein>
    <submittedName>
        <fullName evidence="1">Uncharacterized protein</fullName>
    </submittedName>
</protein>
<name>D3V6Z9_XENBS</name>
<dbReference type="EMBL" id="FN667741">
    <property type="protein sequence ID" value="CBJ83428.1"/>
    <property type="molecule type" value="Genomic_DNA"/>
</dbReference>
<organism evidence="1 2">
    <name type="scientific">Xenorhabdus bovienii (strain SS-2004)</name>
    <name type="common">Xenorhabdus nematophila subsp. bovienii</name>
    <dbReference type="NCBI Taxonomy" id="406818"/>
    <lineage>
        <taxon>Bacteria</taxon>
        <taxon>Pseudomonadati</taxon>
        <taxon>Pseudomonadota</taxon>
        <taxon>Gammaproteobacteria</taxon>
        <taxon>Enterobacterales</taxon>
        <taxon>Morganellaceae</taxon>
        <taxon>Xenorhabdus</taxon>
    </lineage>
</organism>
<proteinExistence type="predicted"/>
<sequence>MAWINISCNTFEKLINFIRSINCDAYTWSICSYSNVDFTQKE</sequence>
<accession>D3V6Z9</accession>
<evidence type="ECO:0000313" key="2">
    <source>
        <dbReference type="Proteomes" id="UP000002045"/>
    </source>
</evidence>
<dbReference type="KEGG" id="xbo:XBJ1_4325"/>
<gene>
    <name evidence="1" type="ordered locus">XBJ1_4325</name>
</gene>
<reference evidence="1" key="1">
    <citation type="journal article" date="2011" name="PLoS ONE">
        <title>The entomopathogenic bacterial endosymbionts xenorhabdus and photorhabdus: convergent lifestyles from divergent genomes.</title>
        <authorList>
            <person name="Chaston J.M."/>
            <person name="Suen G."/>
            <person name="Tucker S.L."/>
            <person name="Andersen A.W."/>
            <person name="Bhasin A."/>
            <person name="Bode E."/>
            <person name="Bode H.B."/>
            <person name="Brachmann A.O."/>
            <person name="Cowles C.E."/>
            <person name="Cowles K.N."/>
            <person name="Darby C."/>
            <person name="de Leon L."/>
            <person name="Drace K."/>
            <person name="Du Z."/>
            <person name="Givaudan A."/>
            <person name="Herbert Tran E.E."/>
            <person name="Jewell K.A."/>
            <person name="Knack J.J."/>
            <person name="Krasomil-Osterfeld K.C."/>
            <person name="Kukor R."/>
            <person name="Lanois A."/>
            <person name="Latreille P."/>
            <person name="Leimgruber N.K."/>
            <person name="Lipke C.M."/>
            <person name="Liu R."/>
            <person name="Lu X."/>
            <person name="Martens E.C."/>
            <person name="Marri P.R."/>
            <person name="Medigue C."/>
            <person name="Menard M.L."/>
            <person name="Miller N.M."/>
            <person name="Morales-Soto N."/>
            <person name="Norton S."/>
            <person name="Ogier J.C."/>
            <person name="Orchard S.S."/>
            <person name="Park D."/>
            <person name="Park Y."/>
            <person name="Qurollo B.A."/>
            <person name="Sugar D.R."/>
            <person name="Richards G.R."/>
            <person name="Rouy Z."/>
            <person name="Slominski B."/>
            <person name="Slominski K."/>
            <person name="Snyder H."/>
            <person name="Tjaden B.C."/>
            <person name="van der Hoeven R."/>
            <person name="Welch R.D."/>
            <person name="Wheeler C."/>
            <person name="Xiang B."/>
            <person name="Barbazuk B."/>
            <person name="Gaudriault S."/>
            <person name="Goodner B."/>
            <person name="Slater S.C."/>
            <person name="Forst S."/>
            <person name="Goldman B.S."/>
            <person name="Goodrich-Blair H."/>
        </authorList>
    </citation>
    <scope>NUCLEOTIDE SEQUENCE [LARGE SCALE GENOMIC DNA]</scope>
    <source>
        <strain evidence="1">SS-2004</strain>
    </source>
</reference>
<evidence type="ECO:0000313" key="1">
    <source>
        <dbReference type="EMBL" id="CBJ83428.1"/>
    </source>
</evidence>
<dbReference type="AlphaFoldDB" id="D3V6Z9"/>
<dbReference type="Proteomes" id="UP000002045">
    <property type="component" value="Chromosome"/>
</dbReference>